<dbReference type="InterPro" id="IPR003509">
    <property type="entry name" value="UPF0102_YraN-like"/>
</dbReference>
<sequence>MKLSKNNAGLEAEKLAATFLANHGLKLVTQNYHCKYGEIDLIMRHAKTLVFIEVRLRSNSQFGSAGASITPQKQQKLILTAQHYLQQHGDCQCRFDAILMNKAEASHIEWVRNAFDA</sequence>
<dbReference type="RefSeq" id="WP_013149106.1">
    <property type="nucleotide sequence ID" value="NC_014207.1"/>
</dbReference>
<proteinExistence type="inferred from homology"/>
<gene>
    <name evidence="3" type="ordered locus">M301_2436</name>
</gene>
<dbReference type="KEGG" id="meh:M301_2436"/>
<dbReference type="EMBL" id="CP002056">
    <property type="protein sequence ID" value="ADI30798.1"/>
    <property type="molecule type" value="Genomic_DNA"/>
</dbReference>
<dbReference type="HAMAP" id="MF_00048">
    <property type="entry name" value="UPF0102"/>
    <property type="match status" value="1"/>
</dbReference>
<dbReference type="OrthoDB" id="9794876at2"/>
<organism evidence="3 4">
    <name type="scientific">Methylotenera versatilis (strain 301)</name>
    <dbReference type="NCBI Taxonomy" id="666681"/>
    <lineage>
        <taxon>Bacteria</taxon>
        <taxon>Pseudomonadati</taxon>
        <taxon>Pseudomonadota</taxon>
        <taxon>Betaproteobacteria</taxon>
        <taxon>Nitrosomonadales</taxon>
        <taxon>Methylophilaceae</taxon>
        <taxon>Methylotenera</taxon>
    </lineage>
</organism>
<dbReference type="SUPFAM" id="SSF52980">
    <property type="entry name" value="Restriction endonuclease-like"/>
    <property type="match status" value="1"/>
</dbReference>
<comment type="similarity">
    <text evidence="1 2">Belongs to the UPF0102 family.</text>
</comment>
<dbReference type="CDD" id="cd20736">
    <property type="entry name" value="PoNe_Nuclease"/>
    <property type="match status" value="1"/>
</dbReference>
<dbReference type="Proteomes" id="UP000000383">
    <property type="component" value="Chromosome"/>
</dbReference>
<keyword evidence="4" id="KW-1185">Reference proteome</keyword>
<dbReference type="PANTHER" id="PTHR34039:SF1">
    <property type="entry name" value="UPF0102 PROTEIN YRAN"/>
    <property type="match status" value="1"/>
</dbReference>
<evidence type="ECO:0000256" key="2">
    <source>
        <dbReference type="HAMAP-Rule" id="MF_00048"/>
    </source>
</evidence>
<dbReference type="PANTHER" id="PTHR34039">
    <property type="entry name" value="UPF0102 PROTEIN YRAN"/>
    <property type="match status" value="1"/>
</dbReference>
<dbReference type="Gene3D" id="3.40.1350.10">
    <property type="match status" value="1"/>
</dbReference>
<reference evidence="3 4" key="2">
    <citation type="journal article" date="2011" name="J. Bacteriol.">
        <title>Genomes of three methylotrophs from a single niche uncover genetic and metabolic divergence of Methylophilaceae.</title>
        <authorList>
            <person name="Lapidus A."/>
            <person name="Clum A."/>
            <person name="Labutti K."/>
            <person name="Kaluzhnaya M.G."/>
            <person name="Lim S."/>
            <person name="Beck D.A."/>
            <person name="Glavina Del Rio T."/>
            <person name="Nolan M."/>
            <person name="Mavromatis K."/>
            <person name="Huntemann M."/>
            <person name="Lucas S."/>
            <person name="Lidstrom M.E."/>
            <person name="Ivanova N."/>
            <person name="Chistoserdova L."/>
        </authorList>
    </citation>
    <scope>NUCLEOTIDE SEQUENCE [LARGE SCALE GENOMIC DNA]</scope>
    <source>
        <strain evidence="3 4">301</strain>
    </source>
</reference>
<evidence type="ECO:0000313" key="3">
    <source>
        <dbReference type="EMBL" id="ADI30798.1"/>
    </source>
</evidence>
<reference evidence="4" key="1">
    <citation type="submission" date="2010-05" db="EMBL/GenBank/DDBJ databases">
        <title>Complete sequence of Methylotenera sp. 301.</title>
        <authorList>
            <person name="Lucas S."/>
            <person name="Copeland A."/>
            <person name="Lapidus A."/>
            <person name="Cheng J.-F."/>
            <person name="Bruce D."/>
            <person name="Goodwin L."/>
            <person name="Pitluck S."/>
            <person name="Clum A."/>
            <person name="Land M."/>
            <person name="Hauser L."/>
            <person name="Kyrpides N."/>
            <person name="Ivanova N."/>
            <person name="Chistoservova L."/>
            <person name="Kalyuzhnaya M."/>
            <person name="Woyke T."/>
        </authorList>
    </citation>
    <scope>NUCLEOTIDE SEQUENCE [LARGE SCALE GENOMIC DNA]</scope>
    <source>
        <strain evidence="4">301</strain>
    </source>
</reference>
<name>D7DMM1_METV0</name>
<dbReference type="GO" id="GO:0003676">
    <property type="term" value="F:nucleic acid binding"/>
    <property type="evidence" value="ECO:0007669"/>
    <property type="project" value="InterPro"/>
</dbReference>
<evidence type="ECO:0000256" key="1">
    <source>
        <dbReference type="ARBA" id="ARBA00006738"/>
    </source>
</evidence>
<dbReference type="InterPro" id="IPR011335">
    <property type="entry name" value="Restrct_endonuc-II-like"/>
</dbReference>
<dbReference type="AlphaFoldDB" id="D7DMM1"/>
<dbReference type="eggNOG" id="COG0792">
    <property type="taxonomic scope" value="Bacteria"/>
</dbReference>
<protein>
    <recommendedName>
        <fullName evidence="2">UPF0102 protein M301_2436</fullName>
    </recommendedName>
</protein>
<dbReference type="Pfam" id="PF02021">
    <property type="entry name" value="UPF0102"/>
    <property type="match status" value="1"/>
</dbReference>
<dbReference type="NCBIfam" id="NF009150">
    <property type="entry name" value="PRK12497.1-3"/>
    <property type="match status" value="1"/>
</dbReference>
<dbReference type="InterPro" id="IPR011856">
    <property type="entry name" value="tRNA_endonuc-like_dom_sf"/>
</dbReference>
<accession>D7DMM1</accession>
<dbReference type="STRING" id="666681.M301_2436"/>
<evidence type="ECO:0000313" key="4">
    <source>
        <dbReference type="Proteomes" id="UP000000383"/>
    </source>
</evidence>
<dbReference type="HOGENOM" id="CLU_115353_1_0_4"/>
<dbReference type="NCBIfam" id="TIGR00252">
    <property type="entry name" value="YraN family protein"/>
    <property type="match status" value="1"/>
</dbReference>